<dbReference type="InterPro" id="IPR027417">
    <property type="entry name" value="P-loop_NTPase"/>
</dbReference>
<reference evidence="3 4" key="1">
    <citation type="submission" date="2021-01" db="EMBL/GenBank/DDBJ databases">
        <title>Whole genome shotgun sequence of Verrucosispora andamanensis NBRC 109075.</title>
        <authorList>
            <person name="Komaki H."/>
            <person name="Tamura T."/>
        </authorList>
    </citation>
    <scope>NUCLEOTIDE SEQUENCE [LARGE SCALE GENOMIC DNA]</scope>
    <source>
        <strain evidence="3 4">NBRC 109075</strain>
    </source>
</reference>
<comment type="similarity">
    <text evidence="1">Belongs to the GSP E family.</text>
</comment>
<organism evidence="3 4">
    <name type="scientific">Micromonospora andamanensis</name>
    <dbReference type="NCBI Taxonomy" id="1287068"/>
    <lineage>
        <taxon>Bacteria</taxon>
        <taxon>Bacillati</taxon>
        <taxon>Actinomycetota</taxon>
        <taxon>Actinomycetes</taxon>
        <taxon>Micromonosporales</taxon>
        <taxon>Micromonosporaceae</taxon>
        <taxon>Micromonospora</taxon>
    </lineage>
</organism>
<dbReference type="Gene3D" id="3.30.450.380">
    <property type="match status" value="1"/>
</dbReference>
<evidence type="ECO:0000313" key="4">
    <source>
        <dbReference type="Proteomes" id="UP000647017"/>
    </source>
</evidence>
<dbReference type="EMBL" id="BOOZ01000006">
    <property type="protein sequence ID" value="GIJ08397.1"/>
    <property type="molecule type" value="Genomic_DNA"/>
</dbReference>
<keyword evidence="3" id="KW-0418">Kinase</keyword>
<name>A0ABQ4HRX9_9ACTN</name>
<dbReference type="Pfam" id="PF00437">
    <property type="entry name" value="T2SSE"/>
    <property type="match status" value="1"/>
</dbReference>
<dbReference type="RefSeq" id="WP_204002922.1">
    <property type="nucleotide sequence ID" value="NZ_BOOZ01000006.1"/>
</dbReference>
<comment type="caution">
    <text evidence="3">The sequence shown here is derived from an EMBL/GenBank/DDBJ whole genome shotgun (WGS) entry which is preliminary data.</text>
</comment>
<dbReference type="SUPFAM" id="SSF52540">
    <property type="entry name" value="P-loop containing nucleoside triphosphate hydrolases"/>
    <property type="match status" value="1"/>
</dbReference>
<feature type="domain" description="Bacterial type II secretion system protein E" evidence="2">
    <location>
        <begin position="97"/>
        <end position="358"/>
    </location>
</feature>
<dbReference type="InterPro" id="IPR050921">
    <property type="entry name" value="T4SS_GSP_E_ATPase"/>
</dbReference>
<gene>
    <name evidence="3" type="ORF">Van01_16110</name>
</gene>
<evidence type="ECO:0000256" key="1">
    <source>
        <dbReference type="ARBA" id="ARBA00006611"/>
    </source>
</evidence>
<dbReference type="PANTHER" id="PTHR30486">
    <property type="entry name" value="TWITCHING MOTILITY PROTEIN PILT"/>
    <property type="match status" value="1"/>
</dbReference>
<dbReference type="Proteomes" id="UP000647017">
    <property type="component" value="Unassembled WGS sequence"/>
</dbReference>
<evidence type="ECO:0000259" key="2">
    <source>
        <dbReference type="Pfam" id="PF00437"/>
    </source>
</evidence>
<dbReference type="Gene3D" id="3.40.50.300">
    <property type="entry name" value="P-loop containing nucleotide triphosphate hydrolases"/>
    <property type="match status" value="1"/>
</dbReference>
<dbReference type="GO" id="GO:0016301">
    <property type="term" value="F:kinase activity"/>
    <property type="evidence" value="ECO:0007669"/>
    <property type="project" value="UniProtKB-KW"/>
</dbReference>
<protein>
    <submittedName>
        <fullName evidence="3">Protein kinase</fullName>
    </submittedName>
</protein>
<evidence type="ECO:0000313" key="3">
    <source>
        <dbReference type="EMBL" id="GIJ08397.1"/>
    </source>
</evidence>
<proteinExistence type="inferred from homology"/>
<dbReference type="InterPro" id="IPR001482">
    <property type="entry name" value="T2SS/T4SS_dom"/>
</dbReference>
<dbReference type="PANTHER" id="PTHR30486:SF6">
    <property type="entry name" value="TYPE IV PILUS RETRACTATION ATPASE PILT"/>
    <property type="match status" value="1"/>
</dbReference>
<sequence>MTAPASTDDHGVVAPELVARLRTRVSGRLAGHTPTASDPPREAMIARYIAEELVVYARETIAAGRSPLSPTAEAALARALHDAFTGLGGLQRWLNDPQVEDIFVNGCDNVFVRFTGGRVDRVAPVAASDEDLIELVRVAAARSGQEERRFDRGSPGLSLRLPDGQRLFATMAVSKRPSVSIRRNALHRVTLDDLVRRGELTRGLRGLISAMVRARKNLVICGGTGAGKTTLLRAAAGAIGAHERIVTVEDAFELGLDENTDAHPNTTALQQREPNLEGVGGIDMTTMVKWGLRMRPDRVIVGESRGAEAVPMLLAMSQGNDGSMCTLHASSSKQALTRLAMYVMQAPENLTFDAANVLIGQAVDFVLHLDVATDGTRVLSSIRQILESDGTQVPSNEIYRPGPDRRAVPAAPLRADTLDELTAAGLDVDLLSRDRW</sequence>
<keyword evidence="3" id="KW-0808">Transferase</keyword>
<accession>A0ABQ4HRX9</accession>
<keyword evidence="4" id="KW-1185">Reference proteome</keyword>
<dbReference type="CDD" id="cd01130">
    <property type="entry name" value="VirB11-like_ATPase"/>
    <property type="match status" value="1"/>
</dbReference>